<dbReference type="EMBL" id="JBBEGM010000001">
    <property type="protein sequence ID" value="MEJ2859681.1"/>
    <property type="molecule type" value="Genomic_DNA"/>
</dbReference>
<dbReference type="Proteomes" id="UP001369736">
    <property type="component" value="Unassembled WGS sequence"/>
</dbReference>
<evidence type="ECO:0008006" key="3">
    <source>
        <dbReference type="Google" id="ProtNLM"/>
    </source>
</evidence>
<protein>
    <recommendedName>
        <fullName evidence="3">AbiEi antitoxin of type IV toxin-antitoxin system</fullName>
    </recommendedName>
</protein>
<evidence type="ECO:0000313" key="1">
    <source>
        <dbReference type="EMBL" id="MEJ2859681.1"/>
    </source>
</evidence>
<keyword evidence="2" id="KW-1185">Reference proteome</keyword>
<accession>A0ABU8LX35</accession>
<sequence length="318" mass="34296">MELDRPFRGSEVMARGEVSRGRLRGHGFVTLGHDVYLAAGVPVDQVTMARAAMLRLPDGAITGLAAAVLWGAGTAVADVDASLPDAPGTTEVIVPGTGTRSRGDLDVRRAELPDDEVVTWRDGPDRRILRLTSPARTVLEVARRLPTVEAVVVGDALARRTGVTAADIVSLADRHAHERGIARVRAVAALMDPRSDTPRRTRVRLGVLLAQLPAPTVDALVTHTATGQTVGALDLGWSETSSGVLVDRHPAQARLCAEELIAHGWEVASLGREGEQPVAEVVADVVTFLARVDRRRWRDLPDLRGRYPRRPTRPKVWA</sequence>
<name>A0ABU8LX35_9PSEU</name>
<proteinExistence type="predicted"/>
<evidence type="ECO:0000313" key="2">
    <source>
        <dbReference type="Proteomes" id="UP001369736"/>
    </source>
</evidence>
<gene>
    <name evidence="1" type="ORF">WCD58_00860</name>
</gene>
<reference evidence="1 2" key="1">
    <citation type="submission" date="2024-03" db="EMBL/GenBank/DDBJ databases">
        <title>Actinomycetospora sp. OC33-EN07, a novel actinomycete isolated from wild orchid (Aerides multiflora).</title>
        <authorList>
            <person name="Suriyachadkun C."/>
        </authorList>
    </citation>
    <scope>NUCLEOTIDE SEQUENCE [LARGE SCALE GENOMIC DNA]</scope>
    <source>
        <strain evidence="1 2">OC33-EN07</strain>
    </source>
</reference>
<organism evidence="1 2">
    <name type="scientific">Actinomycetospora flava</name>
    <dbReference type="NCBI Taxonomy" id="3129232"/>
    <lineage>
        <taxon>Bacteria</taxon>
        <taxon>Bacillati</taxon>
        <taxon>Actinomycetota</taxon>
        <taxon>Actinomycetes</taxon>
        <taxon>Pseudonocardiales</taxon>
        <taxon>Pseudonocardiaceae</taxon>
        <taxon>Actinomycetospora</taxon>
    </lineage>
</organism>
<dbReference type="RefSeq" id="WP_337698740.1">
    <property type="nucleotide sequence ID" value="NZ_JBBEGM010000001.1"/>
</dbReference>
<comment type="caution">
    <text evidence="1">The sequence shown here is derived from an EMBL/GenBank/DDBJ whole genome shotgun (WGS) entry which is preliminary data.</text>
</comment>